<dbReference type="AlphaFoldDB" id="A0A9W9NEM9"/>
<feature type="region of interest" description="Disordered" evidence="1">
    <location>
        <begin position="60"/>
        <end position="87"/>
    </location>
</feature>
<gene>
    <name evidence="2" type="ORF">N7498_000603</name>
</gene>
<sequence>MGLLRDAIGSALGANQVNNGLSGPRLPFGNKNSNRNAAWVSPSAYRQSPSLDQGYASYTEYDDERNSSPDEKQGRIRGSLGPARPRELSCQSFTQDNCAVGYQTSVVGPPPDQMQQWYNDDRAQYSDLPPRYETAAYDTGNEYQGQSYDMSRAGDMGLRRDANFRPLALPQIAYGHEQPFLRGYTMELSQYGISEHEFIGLLDAINVAIIPNPEHQIFQKGANMAGFFLPGAAGIGLMVGQIGVGLGSAVSHASAVNQILSSANLQLFLPKGLEICIGKTEDVNAEVGLASQGSRRPNFYGISPEERQAYFGDLIAPLSRVLPPFQQNGRNDPIAQLGRGLASRTNRQKIKKANKDMAKGKTTNIDSLEGGLKWLMVRRASADALEYWRKSAANNAAQEQAYARPAPQNRYSR</sequence>
<dbReference type="InterPro" id="IPR053221">
    <property type="entry name" value="Burnettramic_acid_biosynth"/>
</dbReference>
<dbReference type="Proteomes" id="UP001150904">
    <property type="component" value="Unassembled WGS sequence"/>
</dbReference>
<comment type="caution">
    <text evidence="2">The sequence shown here is derived from an EMBL/GenBank/DDBJ whole genome shotgun (WGS) entry which is preliminary data.</text>
</comment>
<proteinExistence type="predicted"/>
<dbReference type="RefSeq" id="XP_058313077.1">
    <property type="nucleotide sequence ID" value="XM_058447666.1"/>
</dbReference>
<dbReference type="PANTHER" id="PTHR38887">
    <property type="entry name" value="CHROMOSOME 21, WHOLE GENOME SHOTGUN SEQUENCE"/>
    <property type="match status" value="1"/>
</dbReference>
<reference evidence="2" key="2">
    <citation type="journal article" date="2023" name="IMA Fungus">
        <title>Comparative genomic study of the Penicillium genus elucidates a diverse pangenome and 15 lateral gene transfer events.</title>
        <authorList>
            <person name="Petersen C."/>
            <person name="Sorensen T."/>
            <person name="Nielsen M.R."/>
            <person name="Sondergaard T.E."/>
            <person name="Sorensen J.L."/>
            <person name="Fitzpatrick D.A."/>
            <person name="Frisvad J.C."/>
            <person name="Nielsen K.L."/>
        </authorList>
    </citation>
    <scope>NUCLEOTIDE SEQUENCE</scope>
    <source>
        <strain evidence="2">IBT 15544</strain>
    </source>
</reference>
<protein>
    <submittedName>
        <fullName evidence="2">Uncharacterized protein</fullName>
    </submittedName>
</protein>
<keyword evidence="3" id="KW-1185">Reference proteome</keyword>
<accession>A0A9W9NEM9</accession>
<dbReference type="OrthoDB" id="3068835at2759"/>
<evidence type="ECO:0000256" key="1">
    <source>
        <dbReference type="SAM" id="MobiDB-lite"/>
    </source>
</evidence>
<reference evidence="2" key="1">
    <citation type="submission" date="2022-12" db="EMBL/GenBank/DDBJ databases">
        <authorList>
            <person name="Petersen C."/>
        </authorList>
    </citation>
    <scope>NUCLEOTIDE SEQUENCE</scope>
    <source>
        <strain evidence="2">IBT 15544</strain>
    </source>
</reference>
<feature type="compositionally biased region" description="Basic and acidic residues" evidence="1">
    <location>
        <begin position="64"/>
        <end position="74"/>
    </location>
</feature>
<organism evidence="2 3">
    <name type="scientific">Penicillium cinerascens</name>
    <dbReference type="NCBI Taxonomy" id="70096"/>
    <lineage>
        <taxon>Eukaryota</taxon>
        <taxon>Fungi</taxon>
        <taxon>Dikarya</taxon>
        <taxon>Ascomycota</taxon>
        <taxon>Pezizomycotina</taxon>
        <taxon>Eurotiomycetes</taxon>
        <taxon>Eurotiomycetidae</taxon>
        <taxon>Eurotiales</taxon>
        <taxon>Aspergillaceae</taxon>
        <taxon>Penicillium</taxon>
    </lineage>
</organism>
<dbReference type="EMBL" id="JAPQKR010000004">
    <property type="protein sequence ID" value="KAJ5218504.1"/>
    <property type="molecule type" value="Genomic_DNA"/>
</dbReference>
<dbReference type="PANTHER" id="PTHR38887:SF1">
    <property type="entry name" value="RAS MODIFICATION PROTEIN ERF4"/>
    <property type="match status" value="1"/>
</dbReference>
<dbReference type="GeneID" id="83174966"/>
<name>A0A9W9NEM9_9EURO</name>
<evidence type="ECO:0000313" key="3">
    <source>
        <dbReference type="Proteomes" id="UP001150904"/>
    </source>
</evidence>
<evidence type="ECO:0000313" key="2">
    <source>
        <dbReference type="EMBL" id="KAJ5218504.1"/>
    </source>
</evidence>